<feature type="transmembrane region" description="Helical" evidence="1">
    <location>
        <begin position="20"/>
        <end position="37"/>
    </location>
</feature>
<keyword evidence="1" id="KW-0472">Membrane</keyword>
<keyword evidence="1" id="KW-0812">Transmembrane</keyword>
<dbReference type="Pfam" id="PF11139">
    <property type="entry name" value="SfLAP"/>
    <property type="match status" value="1"/>
</dbReference>
<reference evidence="2 3" key="1">
    <citation type="submission" date="2020-07" db="EMBL/GenBank/DDBJ databases">
        <title>Sequencing the genomes of 1000 actinobacteria strains.</title>
        <authorList>
            <person name="Klenk H.-P."/>
        </authorList>
    </citation>
    <scope>NUCLEOTIDE SEQUENCE [LARGE SCALE GENOMIC DNA]</scope>
    <source>
        <strain evidence="2 3">DSM 24723</strain>
    </source>
</reference>
<feature type="transmembrane region" description="Helical" evidence="1">
    <location>
        <begin position="140"/>
        <end position="162"/>
    </location>
</feature>
<keyword evidence="3" id="KW-1185">Reference proteome</keyword>
<name>A0A852X1C9_9MICO</name>
<dbReference type="InterPro" id="IPR021315">
    <property type="entry name" value="Gap/Sap"/>
</dbReference>
<evidence type="ECO:0000313" key="2">
    <source>
        <dbReference type="EMBL" id="NYG36248.1"/>
    </source>
</evidence>
<dbReference type="AlphaFoldDB" id="A0A852X1C9"/>
<gene>
    <name evidence="2" type="ORF">BJY28_000717</name>
</gene>
<feature type="transmembrane region" description="Helical" evidence="1">
    <location>
        <begin position="106"/>
        <end position="128"/>
    </location>
</feature>
<accession>A0A852X1C9</accession>
<dbReference type="EMBL" id="JACBZX010000001">
    <property type="protein sequence ID" value="NYG36248.1"/>
    <property type="molecule type" value="Genomic_DNA"/>
</dbReference>
<comment type="caution">
    <text evidence="2">The sequence shown here is derived from an EMBL/GenBank/DDBJ whole genome shotgun (WGS) entry which is preliminary data.</text>
</comment>
<evidence type="ECO:0000313" key="3">
    <source>
        <dbReference type="Proteomes" id="UP000592181"/>
    </source>
</evidence>
<evidence type="ECO:0000256" key="1">
    <source>
        <dbReference type="SAM" id="Phobius"/>
    </source>
</evidence>
<protein>
    <submittedName>
        <fullName evidence="2">Threonine/homoserine/homoserine lactone efflux protein</fullName>
    </submittedName>
</protein>
<proteinExistence type="predicted"/>
<keyword evidence="1" id="KW-1133">Transmembrane helix</keyword>
<organism evidence="2 3">
    <name type="scientific">Janibacter alkaliphilus</name>
    <dbReference type="NCBI Taxonomy" id="1069963"/>
    <lineage>
        <taxon>Bacteria</taxon>
        <taxon>Bacillati</taxon>
        <taxon>Actinomycetota</taxon>
        <taxon>Actinomycetes</taxon>
        <taxon>Micrococcales</taxon>
        <taxon>Intrasporangiaceae</taxon>
        <taxon>Janibacter</taxon>
    </lineage>
</organism>
<dbReference type="Proteomes" id="UP000592181">
    <property type="component" value="Unassembled WGS sequence"/>
</dbReference>
<sequence>MSTLFATLGPIATGDDPRPVVGVLQLTVGALFWWLAVREWRSRPGPGEEPEEPGWLSAVADLSWWRCCGLGALLAAVNPKNLGLTVAAGSTIGAAGLPAGQTAVAVLAFVLLGSSVMLAVAATGRLAGDRARPLLEALRGWLAANSATVMLILFVVLGASLVGDGLGTLL</sequence>